<evidence type="ECO:0000313" key="2">
    <source>
        <dbReference type="Proteomes" id="UP001054945"/>
    </source>
</evidence>
<sequence length="90" mass="10417">MNEVISQPRKQKDNWPISEKLLTEEEAPKLEYGNTYNAKIVEIRDNGVMVTLYPSMKPTLLPNKTTKPQKDTASLSFESSSWSRYFSEIF</sequence>
<comment type="caution">
    <text evidence="1">The sequence shown here is derived from an EMBL/GenBank/DDBJ whole genome shotgun (WGS) entry which is preliminary data.</text>
</comment>
<name>A0AAV4PCZ8_CAEEX</name>
<keyword evidence="2" id="KW-1185">Reference proteome</keyword>
<protein>
    <recommendedName>
        <fullName evidence="3">Ribosomal protein S1</fullName>
    </recommendedName>
</protein>
<dbReference type="EMBL" id="BPLR01004379">
    <property type="protein sequence ID" value="GIX94474.1"/>
    <property type="molecule type" value="Genomic_DNA"/>
</dbReference>
<reference evidence="1 2" key="1">
    <citation type="submission" date="2021-06" db="EMBL/GenBank/DDBJ databases">
        <title>Caerostris extrusa draft genome.</title>
        <authorList>
            <person name="Kono N."/>
            <person name="Arakawa K."/>
        </authorList>
    </citation>
    <scope>NUCLEOTIDE SEQUENCE [LARGE SCALE GENOMIC DNA]</scope>
</reference>
<proteinExistence type="predicted"/>
<dbReference type="Proteomes" id="UP001054945">
    <property type="component" value="Unassembled WGS sequence"/>
</dbReference>
<gene>
    <name evidence="1" type="ORF">CEXT_62831</name>
</gene>
<organism evidence="1 2">
    <name type="scientific">Caerostris extrusa</name>
    <name type="common">Bark spider</name>
    <name type="synonym">Caerostris bankana</name>
    <dbReference type="NCBI Taxonomy" id="172846"/>
    <lineage>
        <taxon>Eukaryota</taxon>
        <taxon>Metazoa</taxon>
        <taxon>Ecdysozoa</taxon>
        <taxon>Arthropoda</taxon>
        <taxon>Chelicerata</taxon>
        <taxon>Arachnida</taxon>
        <taxon>Araneae</taxon>
        <taxon>Araneomorphae</taxon>
        <taxon>Entelegynae</taxon>
        <taxon>Araneoidea</taxon>
        <taxon>Araneidae</taxon>
        <taxon>Caerostris</taxon>
    </lineage>
</organism>
<evidence type="ECO:0008006" key="3">
    <source>
        <dbReference type="Google" id="ProtNLM"/>
    </source>
</evidence>
<evidence type="ECO:0000313" key="1">
    <source>
        <dbReference type="EMBL" id="GIX94474.1"/>
    </source>
</evidence>
<accession>A0AAV4PCZ8</accession>
<dbReference type="AlphaFoldDB" id="A0AAV4PCZ8"/>